<evidence type="ECO:0000313" key="2">
    <source>
        <dbReference type="Proteomes" id="UP001174909"/>
    </source>
</evidence>
<evidence type="ECO:0000313" key="1">
    <source>
        <dbReference type="EMBL" id="CAI8030373.1"/>
    </source>
</evidence>
<dbReference type="AlphaFoldDB" id="A0AA35SI33"/>
<dbReference type="PANTHER" id="PTHR19336:SF9">
    <property type="entry name" value="SPINDLE POLE BODY PROTEIN PPC89"/>
    <property type="match status" value="1"/>
</dbReference>
<dbReference type="Gene3D" id="1.20.58.90">
    <property type="match status" value="1"/>
</dbReference>
<accession>A0AA35SI33</accession>
<protein>
    <submittedName>
        <fullName evidence="1">Centrosomal protein of 57 kDa</fullName>
    </submittedName>
</protein>
<dbReference type="PANTHER" id="PTHR19336">
    <property type="entry name" value="UNCHARACTERIZED DUF1167"/>
    <property type="match status" value="1"/>
</dbReference>
<organism evidence="1 2">
    <name type="scientific">Geodia barretti</name>
    <name type="common">Barrett's horny sponge</name>
    <dbReference type="NCBI Taxonomy" id="519541"/>
    <lineage>
        <taxon>Eukaryota</taxon>
        <taxon>Metazoa</taxon>
        <taxon>Porifera</taxon>
        <taxon>Demospongiae</taxon>
        <taxon>Heteroscleromorpha</taxon>
        <taxon>Tetractinellida</taxon>
        <taxon>Astrophorina</taxon>
        <taxon>Geodiidae</taxon>
        <taxon>Geodia</taxon>
    </lineage>
</organism>
<dbReference type="GO" id="GO:0008017">
    <property type="term" value="F:microtubule binding"/>
    <property type="evidence" value="ECO:0007669"/>
    <property type="project" value="TreeGrafter"/>
</dbReference>
<gene>
    <name evidence="1" type="ORF">GBAR_LOCUS17222</name>
</gene>
<sequence>MEEMSTSTFSSITGAPSYMTKQYTPLASTFREHSEKFPDNHLPEPNSEAIVSALMALQNKIHGLELEKQMMTTSIPDEPSVCGKMTHYPESTSESSVALATEHDLQMKFSNEFCKDVDDMETELCEGLTNKQQGKAKRQRRKITQKEDISAHHIPRSTSPSHSITANYQQLLASMKCHNGLLCGAAAAAQKKKTNCFKSVTAMKALLKSLEEEFGRLTFEHQELAQKLTTRQPAAFGLSEEQLQHLADQMELKTKQIGIVSRQLGATANSRIDRPSTSVQVTCSRDANVKFLRRIKDIKTTLQENDLSWD</sequence>
<comment type="caution">
    <text evidence="1">The sequence shown here is derived from an EMBL/GenBank/DDBJ whole genome shotgun (WGS) entry which is preliminary data.</text>
</comment>
<dbReference type="EMBL" id="CASHTH010002473">
    <property type="protein sequence ID" value="CAI8030373.1"/>
    <property type="molecule type" value="Genomic_DNA"/>
</dbReference>
<dbReference type="InterPro" id="IPR051756">
    <property type="entry name" value="Centrosomal_MT-associated"/>
</dbReference>
<proteinExistence type="predicted"/>
<keyword evidence="2" id="KW-1185">Reference proteome</keyword>
<dbReference type="GO" id="GO:0005813">
    <property type="term" value="C:centrosome"/>
    <property type="evidence" value="ECO:0007669"/>
    <property type="project" value="TreeGrafter"/>
</dbReference>
<dbReference type="Proteomes" id="UP001174909">
    <property type="component" value="Unassembled WGS sequence"/>
</dbReference>
<reference evidence="1" key="1">
    <citation type="submission" date="2023-03" db="EMBL/GenBank/DDBJ databases">
        <authorList>
            <person name="Steffen K."/>
            <person name="Cardenas P."/>
        </authorList>
    </citation>
    <scope>NUCLEOTIDE SEQUENCE</scope>
</reference>
<name>A0AA35SI33_GEOBA</name>